<keyword evidence="2" id="KW-1185">Reference proteome</keyword>
<evidence type="ECO:0000313" key="1">
    <source>
        <dbReference type="EMBL" id="GBN20662.1"/>
    </source>
</evidence>
<organism evidence="1 2">
    <name type="scientific">Araneus ventricosus</name>
    <name type="common">Orbweaver spider</name>
    <name type="synonym">Epeira ventricosa</name>
    <dbReference type="NCBI Taxonomy" id="182803"/>
    <lineage>
        <taxon>Eukaryota</taxon>
        <taxon>Metazoa</taxon>
        <taxon>Ecdysozoa</taxon>
        <taxon>Arthropoda</taxon>
        <taxon>Chelicerata</taxon>
        <taxon>Arachnida</taxon>
        <taxon>Araneae</taxon>
        <taxon>Araneomorphae</taxon>
        <taxon>Entelegynae</taxon>
        <taxon>Araneoidea</taxon>
        <taxon>Araneidae</taxon>
        <taxon>Araneus</taxon>
    </lineage>
</organism>
<gene>
    <name evidence="1" type="ORF">AVEN_94861_1</name>
</gene>
<dbReference type="EMBL" id="BGPR01006645">
    <property type="protein sequence ID" value="GBN20662.1"/>
    <property type="molecule type" value="Genomic_DNA"/>
</dbReference>
<dbReference type="Proteomes" id="UP000499080">
    <property type="component" value="Unassembled WGS sequence"/>
</dbReference>
<protein>
    <submittedName>
        <fullName evidence="1">Uncharacterized protein</fullName>
    </submittedName>
</protein>
<name>A0A4Y2M1N0_ARAVE</name>
<dbReference type="AlphaFoldDB" id="A0A4Y2M1N0"/>
<proteinExistence type="predicted"/>
<evidence type="ECO:0000313" key="2">
    <source>
        <dbReference type="Proteomes" id="UP000499080"/>
    </source>
</evidence>
<accession>A0A4Y2M1N0</accession>
<reference evidence="1 2" key="1">
    <citation type="journal article" date="2019" name="Sci. Rep.">
        <title>Orb-weaving spider Araneus ventricosus genome elucidates the spidroin gene catalogue.</title>
        <authorList>
            <person name="Kono N."/>
            <person name="Nakamura H."/>
            <person name="Ohtoshi R."/>
            <person name="Moran D.A.P."/>
            <person name="Shinohara A."/>
            <person name="Yoshida Y."/>
            <person name="Fujiwara M."/>
            <person name="Mori M."/>
            <person name="Tomita M."/>
            <person name="Arakawa K."/>
        </authorList>
    </citation>
    <scope>NUCLEOTIDE SEQUENCE [LARGE SCALE GENOMIC DNA]</scope>
</reference>
<comment type="caution">
    <text evidence="1">The sequence shown here is derived from an EMBL/GenBank/DDBJ whole genome shotgun (WGS) entry which is preliminary data.</text>
</comment>
<sequence length="138" mass="15967">MSSCMGEQLAIIFRRILDDRFALSHHDRESASRRGRFTTLVEEDVPLEEAPCQLLGYHTSGYQAIYRVRLKLLFRLHRVRIFKMPGFTPAIAAKENLGCNWKRKLRSFPVMDNSWITLFASIVDEKVDEPPYPGHSSN</sequence>